<reference evidence="1" key="1">
    <citation type="journal article" date="2015" name="Nature">
        <title>Complex archaea that bridge the gap between prokaryotes and eukaryotes.</title>
        <authorList>
            <person name="Spang A."/>
            <person name="Saw J.H."/>
            <person name="Jorgensen S.L."/>
            <person name="Zaremba-Niedzwiedzka K."/>
            <person name="Martijn J."/>
            <person name="Lind A.E."/>
            <person name="van Eijk R."/>
            <person name="Schleper C."/>
            <person name="Guy L."/>
            <person name="Ettema T.J."/>
        </authorList>
    </citation>
    <scope>NUCLEOTIDE SEQUENCE</scope>
</reference>
<organism evidence="1">
    <name type="scientific">marine sediment metagenome</name>
    <dbReference type="NCBI Taxonomy" id="412755"/>
    <lineage>
        <taxon>unclassified sequences</taxon>
        <taxon>metagenomes</taxon>
        <taxon>ecological metagenomes</taxon>
    </lineage>
</organism>
<dbReference type="AlphaFoldDB" id="A0A0F9HD99"/>
<sequence length="94" mass="11896">MIPDWMKDFYIHTLHFNLPCNRNMFYIRPYCKKWSVMQCQERYSNVKDFLRLLQKRDYDLESGYESKQMEEELNDIRRHRLLTHTKDGVWNWDW</sequence>
<gene>
    <name evidence="1" type="ORF">LCGC14_1719160</name>
</gene>
<name>A0A0F9HD99_9ZZZZ</name>
<evidence type="ECO:0000313" key="1">
    <source>
        <dbReference type="EMBL" id="KKM13162.1"/>
    </source>
</evidence>
<accession>A0A0F9HD99</accession>
<protein>
    <submittedName>
        <fullName evidence="1">Uncharacterized protein</fullName>
    </submittedName>
</protein>
<proteinExistence type="predicted"/>
<dbReference type="EMBL" id="LAZR01015441">
    <property type="protein sequence ID" value="KKM13162.1"/>
    <property type="molecule type" value="Genomic_DNA"/>
</dbReference>
<comment type="caution">
    <text evidence="1">The sequence shown here is derived from an EMBL/GenBank/DDBJ whole genome shotgun (WGS) entry which is preliminary data.</text>
</comment>